<evidence type="ECO:0000259" key="2">
    <source>
        <dbReference type="Pfam" id="PF13930"/>
    </source>
</evidence>
<dbReference type="Pfam" id="PF13930">
    <property type="entry name" value="Endonuclea_NS_2"/>
    <property type="match status" value="1"/>
</dbReference>
<dbReference type="EMBL" id="CP072829">
    <property type="protein sequence ID" value="QTU85165.1"/>
    <property type="molecule type" value="Genomic_DNA"/>
</dbReference>
<dbReference type="GO" id="GO:0004519">
    <property type="term" value="F:endonuclease activity"/>
    <property type="evidence" value="ECO:0007669"/>
    <property type="project" value="UniProtKB-KW"/>
</dbReference>
<feature type="compositionally biased region" description="Low complexity" evidence="1">
    <location>
        <begin position="45"/>
        <end position="68"/>
    </location>
</feature>
<dbReference type="KEGG" id="ebz:J7S26_01735"/>
<reference evidence="3 5" key="1">
    <citation type="submission" date="2019-11" db="EMBL/GenBank/DDBJ databases">
        <title>Eggerthellaceae novel genus isolated from the rectal contents of marmort.</title>
        <authorList>
            <person name="Zhang G."/>
        </authorList>
    </citation>
    <scope>NUCLEOTIDE SEQUENCE [LARGE SCALE GENOMIC DNA]</scope>
    <source>
        <strain evidence="3">Zg-886</strain>
        <strain evidence="5">zg-886</strain>
    </source>
</reference>
<protein>
    <submittedName>
        <fullName evidence="4">DNA/RNA non-specific endonuclease</fullName>
    </submittedName>
</protein>
<dbReference type="InterPro" id="IPR044927">
    <property type="entry name" value="Endonuclea_NS_2"/>
</dbReference>
<evidence type="ECO:0000313" key="5">
    <source>
        <dbReference type="Proteomes" id="UP000636394"/>
    </source>
</evidence>
<dbReference type="Gene3D" id="3.40.10.10">
    <property type="entry name" value="DNA Methylphosphotriester Repair Domain"/>
    <property type="match status" value="1"/>
</dbReference>
<dbReference type="InterPro" id="IPR044929">
    <property type="entry name" value="DNA/RNA_non-sp_Endonuclease_sf"/>
</dbReference>
<gene>
    <name evidence="3" type="ORF">GMI68_00365</name>
    <name evidence="4" type="ORF">J7S26_01735</name>
</gene>
<accession>A0A9E6SV44</accession>
<evidence type="ECO:0000313" key="6">
    <source>
        <dbReference type="Proteomes" id="UP000671910"/>
    </source>
</evidence>
<dbReference type="Proteomes" id="UP000671910">
    <property type="component" value="Chromosome"/>
</dbReference>
<dbReference type="Gene3D" id="3.40.570.10">
    <property type="entry name" value="Extracellular Endonuclease, subunit A"/>
    <property type="match status" value="1"/>
</dbReference>
<evidence type="ECO:0000313" key="4">
    <source>
        <dbReference type="EMBL" id="QTU85165.1"/>
    </source>
</evidence>
<feature type="domain" description="Type VII secretion system protein EssD-like" evidence="2">
    <location>
        <begin position="115"/>
        <end position="238"/>
    </location>
</feature>
<dbReference type="Proteomes" id="UP000636394">
    <property type="component" value="Unassembled WGS sequence"/>
</dbReference>
<keyword evidence="4" id="KW-0378">Hydrolase</keyword>
<sequence length="372" mass="38320">MLPLGACQADGGAAPPDTHAVEGVLDSAEAAQVYGLSAESAGDAADAADAAGDTDAANPADAADVGGAAESGPGAVDAKGAADVHAADGPDVVELSGNVPGFTDVEKEYDPFEFYGDLDDLGRCTVAFAMAGPETMPTEKRGDISEVHPSGWQHVEYDFVDGGSLYNRSHLIGHMLTAEDANDRNLITGTRHMNADLMLPYEEEVARYIDRTGNHVLYRVTPVFEGDDLVARGVQMEAWSVEDGGAGVCFNVFCRNVQPGVEIDYATGDSWEAGGEASRSEAEKDAGSSAGETASEGAEAAGSSGGAAADEGIGQAGAAEEVSYVVNTRSRKFHDPACGQAASISARNREDFTGTREEAIAQGFEPAGCCEP</sequence>
<feature type="region of interest" description="Disordered" evidence="1">
    <location>
        <begin position="45"/>
        <end position="82"/>
    </location>
</feature>
<keyword evidence="4" id="KW-0540">Nuclease</keyword>
<feature type="compositionally biased region" description="Low complexity" evidence="1">
    <location>
        <begin position="287"/>
        <end position="311"/>
    </location>
</feature>
<evidence type="ECO:0000256" key="1">
    <source>
        <dbReference type="SAM" id="MobiDB-lite"/>
    </source>
</evidence>
<keyword evidence="4" id="KW-0255">Endonuclease</keyword>
<dbReference type="AlphaFoldDB" id="A0A9E6SV44"/>
<reference evidence="4" key="2">
    <citation type="submission" date="2021-04" db="EMBL/GenBank/DDBJ databases">
        <title>Novel species in family Eggerthellaceae.</title>
        <authorList>
            <person name="Zhang G."/>
        </authorList>
    </citation>
    <scope>NUCLEOTIDE SEQUENCE</scope>
    <source>
        <strain evidence="4">Zg-886</strain>
    </source>
</reference>
<proteinExistence type="predicted"/>
<dbReference type="SUPFAM" id="SSF57884">
    <property type="entry name" value="Ada DNA repair protein, N-terminal domain (N-Ada 10)"/>
    <property type="match status" value="1"/>
</dbReference>
<dbReference type="InterPro" id="IPR035451">
    <property type="entry name" value="Ada-like_dom_sf"/>
</dbReference>
<feature type="region of interest" description="Disordered" evidence="1">
    <location>
        <begin position="268"/>
        <end position="311"/>
    </location>
</feature>
<name>A0A9E6SV44_9ACTN</name>
<organism evidence="4 6">
    <name type="scientific">Xiamenia xianingshaonis</name>
    <dbReference type="NCBI Taxonomy" id="2682776"/>
    <lineage>
        <taxon>Bacteria</taxon>
        <taxon>Bacillati</taxon>
        <taxon>Actinomycetota</taxon>
        <taxon>Coriobacteriia</taxon>
        <taxon>Eggerthellales</taxon>
        <taxon>Eggerthellaceae</taxon>
        <taxon>Xiamenia</taxon>
    </lineage>
</organism>
<dbReference type="EMBL" id="WPCR01000001">
    <property type="protein sequence ID" value="NHM13239.1"/>
    <property type="molecule type" value="Genomic_DNA"/>
</dbReference>
<keyword evidence="5" id="KW-1185">Reference proteome</keyword>
<evidence type="ECO:0000313" key="3">
    <source>
        <dbReference type="EMBL" id="NHM13239.1"/>
    </source>
</evidence>